<dbReference type="InterPro" id="IPR050325">
    <property type="entry name" value="Prot/Nucl_acid_deglycase"/>
</dbReference>
<evidence type="ECO:0000259" key="5">
    <source>
        <dbReference type="Pfam" id="PF01965"/>
    </source>
</evidence>
<dbReference type="PANTHER" id="PTHR48094:SF11">
    <property type="entry name" value="GLUTATHIONE-INDEPENDENT GLYOXALASE HSP31-RELATED"/>
    <property type="match status" value="1"/>
</dbReference>
<keyword evidence="2" id="KW-0456">Lyase</keyword>
<dbReference type="GO" id="GO:0019172">
    <property type="term" value="F:glyoxalase III activity"/>
    <property type="evidence" value="ECO:0007669"/>
    <property type="project" value="TreeGrafter"/>
</dbReference>
<name>A0A0L0EQD2_9GAMM</name>
<accession>A0A0L0EQD2</accession>
<protein>
    <submittedName>
        <fullName evidence="6">Thiamine biosynthesis protein ThiJ</fullName>
    </submittedName>
</protein>
<reference evidence="7" key="1">
    <citation type="submission" date="2015-07" db="EMBL/GenBank/DDBJ databases">
        <title>Draft genome sequence of a Pseudoalteromonas rubra strain, OCN096, isolated from Kaneohe Bay, Oahu, Hawaii.</title>
        <authorList>
            <person name="Beurmann S."/>
            <person name="Ushijima B."/>
            <person name="Belcaid M."/>
            <person name="Callahan S.M."/>
            <person name="Aeby G.S."/>
        </authorList>
    </citation>
    <scope>NUCLEOTIDE SEQUENCE [LARGE SCALE GENOMIC DNA]</scope>
    <source>
        <strain evidence="7">OCN096</strain>
    </source>
</reference>
<gene>
    <name evidence="6" type="ORF">AC626_15780</name>
</gene>
<dbReference type="AlphaFoldDB" id="A0A0L0EQD2"/>
<dbReference type="Proteomes" id="UP000036850">
    <property type="component" value="Unassembled WGS sequence"/>
</dbReference>
<dbReference type="PANTHER" id="PTHR48094">
    <property type="entry name" value="PROTEIN/NUCLEIC ACID DEGLYCASE DJ-1-RELATED"/>
    <property type="match status" value="1"/>
</dbReference>
<dbReference type="SUPFAM" id="SSF52317">
    <property type="entry name" value="Class I glutamine amidotransferase-like"/>
    <property type="match status" value="1"/>
</dbReference>
<evidence type="ECO:0000256" key="3">
    <source>
        <dbReference type="ARBA" id="ARBA00038493"/>
    </source>
</evidence>
<evidence type="ECO:0000313" key="7">
    <source>
        <dbReference type="Proteomes" id="UP000036850"/>
    </source>
</evidence>
<feature type="chain" id="PRO_5005538251" evidence="4">
    <location>
        <begin position="23"/>
        <end position="283"/>
    </location>
</feature>
<dbReference type="InterPro" id="IPR029062">
    <property type="entry name" value="Class_I_gatase-like"/>
</dbReference>
<dbReference type="Gene3D" id="3.40.50.880">
    <property type="match status" value="1"/>
</dbReference>
<dbReference type="EMBL" id="LFZX01000132">
    <property type="protein sequence ID" value="KNC66619.1"/>
    <property type="molecule type" value="Genomic_DNA"/>
</dbReference>
<evidence type="ECO:0000256" key="2">
    <source>
        <dbReference type="ARBA" id="ARBA00023239"/>
    </source>
</evidence>
<evidence type="ECO:0000256" key="1">
    <source>
        <dbReference type="ARBA" id="ARBA00023016"/>
    </source>
</evidence>
<comment type="caution">
    <text evidence="6">The sequence shown here is derived from an EMBL/GenBank/DDBJ whole genome shotgun (WGS) entry which is preliminary data.</text>
</comment>
<keyword evidence="1" id="KW-0346">Stress response</keyword>
<feature type="domain" description="DJ-1/PfpI" evidence="5">
    <location>
        <begin position="50"/>
        <end position="178"/>
    </location>
</feature>
<dbReference type="Pfam" id="PF01965">
    <property type="entry name" value="DJ-1_PfpI"/>
    <property type="match status" value="1"/>
</dbReference>
<sequence>MNMKLKTLAALTALIASPLTLADEILVVMSDTAQMTLKNGYDYKTGVYLNELMEPVKLFLDAGHTLTFASPKGMAPRLDPVSDTPDHFLDVSKANYDAHKALFNELKIDDKTDSPVVSFARIEQIGIDKFDAVFVPGGHAPLGDLVANPQLGEFLRHFNAQKKPTGLVCHGPVALLSALPNAAQFEVAMKSGKNAKPADGWVYEGYRMTTFSNSEEAVATQYYLGGDELHYWPQDALTKAGGDYSRGEKDWHPHVVVDRELITGQNNKSSIGVALALLKQLDQ</sequence>
<feature type="signal peptide" evidence="4">
    <location>
        <begin position="1"/>
        <end position="22"/>
    </location>
</feature>
<evidence type="ECO:0000313" key="6">
    <source>
        <dbReference type="EMBL" id="KNC66619.1"/>
    </source>
</evidence>
<keyword evidence="4" id="KW-0732">Signal</keyword>
<dbReference type="GO" id="GO:0005737">
    <property type="term" value="C:cytoplasm"/>
    <property type="evidence" value="ECO:0007669"/>
    <property type="project" value="TreeGrafter"/>
</dbReference>
<dbReference type="GO" id="GO:0019243">
    <property type="term" value="P:methylglyoxal catabolic process to D-lactate via S-lactoyl-glutathione"/>
    <property type="evidence" value="ECO:0007669"/>
    <property type="project" value="TreeGrafter"/>
</dbReference>
<dbReference type="PATRIC" id="fig|43658.6.peg.6097"/>
<evidence type="ECO:0000256" key="4">
    <source>
        <dbReference type="SAM" id="SignalP"/>
    </source>
</evidence>
<comment type="similarity">
    <text evidence="3">Belongs to the peptidase C56 family. HSP31-like subfamily.</text>
</comment>
<proteinExistence type="inferred from homology"/>
<dbReference type="InterPro" id="IPR002818">
    <property type="entry name" value="DJ-1/PfpI"/>
</dbReference>
<organism evidence="6 7">
    <name type="scientific">Pseudoalteromonas rubra</name>
    <dbReference type="NCBI Taxonomy" id="43658"/>
    <lineage>
        <taxon>Bacteria</taxon>
        <taxon>Pseudomonadati</taxon>
        <taxon>Pseudomonadota</taxon>
        <taxon>Gammaproteobacteria</taxon>
        <taxon>Alteromonadales</taxon>
        <taxon>Pseudoalteromonadaceae</taxon>
        <taxon>Pseudoalteromonas</taxon>
    </lineage>
</organism>
<dbReference type="CDD" id="cd03141">
    <property type="entry name" value="GATase1_Hsp31_like"/>
    <property type="match status" value="1"/>
</dbReference>